<evidence type="ECO:0000256" key="1">
    <source>
        <dbReference type="SAM" id="Phobius"/>
    </source>
</evidence>
<feature type="transmembrane region" description="Helical" evidence="1">
    <location>
        <begin position="70"/>
        <end position="98"/>
    </location>
</feature>
<organism evidence="2 3">
    <name type="scientific">Spraguea lophii (strain 42_110)</name>
    <name type="common">Microsporidian parasite</name>
    <dbReference type="NCBI Taxonomy" id="1358809"/>
    <lineage>
        <taxon>Eukaryota</taxon>
        <taxon>Fungi</taxon>
        <taxon>Fungi incertae sedis</taxon>
        <taxon>Microsporidia</taxon>
        <taxon>Spragueidae</taxon>
        <taxon>Spraguea</taxon>
    </lineage>
</organism>
<name>S7W7F2_SPRLO</name>
<keyword evidence="1" id="KW-0472">Membrane</keyword>
<feature type="transmembrane region" description="Helical" evidence="1">
    <location>
        <begin position="6"/>
        <end position="25"/>
    </location>
</feature>
<dbReference type="AlphaFoldDB" id="S7W7F2"/>
<accession>S7W7F2</accession>
<evidence type="ECO:0000313" key="2">
    <source>
        <dbReference type="EMBL" id="EPR77667.1"/>
    </source>
</evidence>
<proteinExistence type="predicted"/>
<dbReference type="Proteomes" id="UP000014978">
    <property type="component" value="Unassembled WGS sequence"/>
</dbReference>
<keyword evidence="1" id="KW-1133">Transmembrane helix</keyword>
<dbReference type="VEuPathDB" id="MicrosporidiaDB:SLOPH_799"/>
<keyword evidence="3" id="KW-1185">Reference proteome</keyword>
<dbReference type="InParanoid" id="S7W7F2"/>
<dbReference type="EMBL" id="ATCN01001381">
    <property type="protein sequence ID" value="EPR77667.1"/>
    <property type="molecule type" value="Genomic_DNA"/>
</dbReference>
<sequence>MIYPEIFKFYICKIIITFSSIYYYCRILFIFSKTILSMVSRVLICTISKNHCLEICDIPPMHDNCLERRIMLYFFILKQLSSISIISYLYHFIIFTFINNNFYKIQTLLMNL</sequence>
<dbReference type="HOGENOM" id="CLU_2147487_0_0_1"/>
<keyword evidence="1" id="KW-0812">Transmembrane</keyword>
<gene>
    <name evidence="2" type="ORF">SLOPH_799</name>
</gene>
<comment type="caution">
    <text evidence="2">The sequence shown here is derived from an EMBL/GenBank/DDBJ whole genome shotgun (WGS) entry which is preliminary data.</text>
</comment>
<reference evidence="3" key="1">
    <citation type="journal article" date="2013" name="PLoS Genet.">
        <title>The genome of Spraguea lophii and the basis of host-microsporidian interactions.</title>
        <authorList>
            <person name="Campbell S.E."/>
            <person name="Williams T.A."/>
            <person name="Yousuf A."/>
            <person name="Soanes D.M."/>
            <person name="Paszkiewicz K.H."/>
            <person name="Williams B.A.P."/>
        </authorList>
    </citation>
    <scope>NUCLEOTIDE SEQUENCE [LARGE SCALE GENOMIC DNA]</scope>
    <source>
        <strain evidence="3">42_110</strain>
    </source>
</reference>
<evidence type="ECO:0000313" key="3">
    <source>
        <dbReference type="Proteomes" id="UP000014978"/>
    </source>
</evidence>
<protein>
    <submittedName>
        <fullName evidence="2">Uncharacterized protein</fullName>
    </submittedName>
</protein>